<dbReference type="EMBL" id="NMUH01005756">
    <property type="protein sequence ID" value="MQM13617.1"/>
    <property type="molecule type" value="Genomic_DNA"/>
</dbReference>
<evidence type="ECO:0000256" key="1">
    <source>
        <dbReference type="SAM" id="Phobius"/>
    </source>
</evidence>
<keyword evidence="3" id="KW-1185">Reference proteome</keyword>
<feature type="transmembrane region" description="Helical" evidence="1">
    <location>
        <begin position="103"/>
        <end position="122"/>
    </location>
</feature>
<protein>
    <submittedName>
        <fullName evidence="2">Uncharacterized protein</fullName>
    </submittedName>
</protein>
<name>A0A843WZ33_COLES</name>
<keyword evidence="1" id="KW-0812">Transmembrane</keyword>
<accession>A0A843WZ33</accession>
<keyword evidence="1" id="KW-0472">Membrane</keyword>
<organism evidence="2 3">
    <name type="scientific">Colocasia esculenta</name>
    <name type="common">Wild taro</name>
    <name type="synonym">Arum esculentum</name>
    <dbReference type="NCBI Taxonomy" id="4460"/>
    <lineage>
        <taxon>Eukaryota</taxon>
        <taxon>Viridiplantae</taxon>
        <taxon>Streptophyta</taxon>
        <taxon>Embryophyta</taxon>
        <taxon>Tracheophyta</taxon>
        <taxon>Spermatophyta</taxon>
        <taxon>Magnoliopsida</taxon>
        <taxon>Liliopsida</taxon>
        <taxon>Araceae</taxon>
        <taxon>Aroideae</taxon>
        <taxon>Colocasieae</taxon>
        <taxon>Colocasia</taxon>
    </lineage>
</organism>
<dbReference type="AlphaFoldDB" id="A0A843WZ33"/>
<gene>
    <name evidence="2" type="ORF">Taro_046545</name>
</gene>
<comment type="caution">
    <text evidence="2">The sequence shown here is derived from an EMBL/GenBank/DDBJ whole genome shotgun (WGS) entry which is preliminary data.</text>
</comment>
<sequence>MRVAVADRAGNDGSDGGSCEKLLGVRRESRGELDGEICTVRFFRATLRLDDWCLGGPQPVSRDVECDSVLAVEPARFQFSQCAPEGVAHYATDSCVRVRLSRLWSLVSPVLVLLGCCEWLAGQDSSYWSGTGNADPWVVTVGDVVFGRWLCKHLSRRLEMPRHLSRLGLNHRTYTLSELLCAMAFWHLEEVPGECRVVELSLPVGLSEVAMFVVGRCSHLVACDLGGCAENCLCVVADSVGLGPVWPVVPFWLVVLLCVAWLWNKAVRLVSVVQQRYSGGVSTWGELDGEICTVRFFRATLRLDDWRLGGPQPVSRDVKCDSVLAVEPARFQFSQCAPEGVAHYATNSCVLYRL</sequence>
<proteinExistence type="predicted"/>
<feature type="transmembrane region" description="Helical" evidence="1">
    <location>
        <begin position="245"/>
        <end position="263"/>
    </location>
</feature>
<reference evidence="2" key="1">
    <citation type="submission" date="2017-07" db="EMBL/GenBank/DDBJ databases">
        <title>Taro Niue Genome Assembly and Annotation.</title>
        <authorList>
            <person name="Atibalentja N."/>
            <person name="Keating K."/>
            <person name="Fields C.J."/>
        </authorList>
    </citation>
    <scope>NUCLEOTIDE SEQUENCE</scope>
    <source>
        <strain evidence="2">Niue_2</strain>
        <tissue evidence="2">Leaf</tissue>
    </source>
</reference>
<dbReference type="Proteomes" id="UP000652761">
    <property type="component" value="Unassembled WGS sequence"/>
</dbReference>
<keyword evidence="1" id="KW-1133">Transmembrane helix</keyword>
<evidence type="ECO:0000313" key="3">
    <source>
        <dbReference type="Proteomes" id="UP000652761"/>
    </source>
</evidence>
<evidence type="ECO:0000313" key="2">
    <source>
        <dbReference type="EMBL" id="MQM13617.1"/>
    </source>
</evidence>